<accession>A0AAE0N249</accession>
<gene>
    <name evidence="3" type="ORF">B0T24DRAFT_651619</name>
</gene>
<organism evidence="3 4">
    <name type="scientific">Lasiosphaeria ovina</name>
    <dbReference type="NCBI Taxonomy" id="92902"/>
    <lineage>
        <taxon>Eukaryota</taxon>
        <taxon>Fungi</taxon>
        <taxon>Dikarya</taxon>
        <taxon>Ascomycota</taxon>
        <taxon>Pezizomycotina</taxon>
        <taxon>Sordariomycetes</taxon>
        <taxon>Sordariomycetidae</taxon>
        <taxon>Sordariales</taxon>
        <taxon>Lasiosphaeriaceae</taxon>
        <taxon>Lasiosphaeria</taxon>
    </lineage>
</organism>
<dbReference type="InterPro" id="IPR056681">
    <property type="entry name" value="DUF7779"/>
</dbReference>
<reference evidence="3" key="1">
    <citation type="journal article" date="2023" name="Mol. Phylogenet. Evol.">
        <title>Genome-scale phylogeny and comparative genomics of the fungal order Sordariales.</title>
        <authorList>
            <person name="Hensen N."/>
            <person name="Bonometti L."/>
            <person name="Westerberg I."/>
            <person name="Brannstrom I.O."/>
            <person name="Guillou S."/>
            <person name="Cros-Aarteil S."/>
            <person name="Calhoun S."/>
            <person name="Haridas S."/>
            <person name="Kuo A."/>
            <person name="Mondo S."/>
            <person name="Pangilinan J."/>
            <person name="Riley R."/>
            <person name="LaButti K."/>
            <person name="Andreopoulos B."/>
            <person name="Lipzen A."/>
            <person name="Chen C."/>
            <person name="Yan M."/>
            <person name="Daum C."/>
            <person name="Ng V."/>
            <person name="Clum A."/>
            <person name="Steindorff A."/>
            <person name="Ohm R.A."/>
            <person name="Martin F."/>
            <person name="Silar P."/>
            <person name="Natvig D.O."/>
            <person name="Lalanne C."/>
            <person name="Gautier V."/>
            <person name="Ament-Velasquez S.L."/>
            <person name="Kruys A."/>
            <person name="Hutchinson M.I."/>
            <person name="Powell A.J."/>
            <person name="Barry K."/>
            <person name="Miller A.N."/>
            <person name="Grigoriev I.V."/>
            <person name="Debuchy R."/>
            <person name="Gladieux P."/>
            <person name="Hiltunen Thoren M."/>
            <person name="Johannesson H."/>
        </authorList>
    </citation>
    <scope>NUCLEOTIDE SEQUENCE</scope>
    <source>
        <strain evidence="3">CBS 958.72</strain>
    </source>
</reference>
<dbReference type="Gene3D" id="3.40.50.300">
    <property type="entry name" value="P-loop containing nucleotide triphosphate hydrolases"/>
    <property type="match status" value="1"/>
</dbReference>
<dbReference type="SUPFAM" id="SSF48452">
    <property type="entry name" value="TPR-like"/>
    <property type="match status" value="1"/>
</dbReference>
<dbReference type="PANTHER" id="PTHR35205:SF1">
    <property type="entry name" value="ZU5 DOMAIN-CONTAINING PROTEIN"/>
    <property type="match status" value="1"/>
</dbReference>
<feature type="domain" description="DUF7779" evidence="2">
    <location>
        <begin position="397"/>
        <end position="485"/>
    </location>
</feature>
<dbReference type="GO" id="GO:0016787">
    <property type="term" value="F:hydrolase activity"/>
    <property type="evidence" value="ECO:0007669"/>
    <property type="project" value="UniProtKB-KW"/>
</dbReference>
<dbReference type="Proteomes" id="UP001287356">
    <property type="component" value="Unassembled WGS sequence"/>
</dbReference>
<comment type="caution">
    <text evidence="3">The sequence shown here is derived from an EMBL/GenBank/DDBJ whole genome shotgun (WGS) entry which is preliminary data.</text>
</comment>
<name>A0AAE0N249_9PEZI</name>
<keyword evidence="4" id="KW-1185">Reference proteome</keyword>
<evidence type="ECO:0000313" key="3">
    <source>
        <dbReference type="EMBL" id="KAK3367393.1"/>
    </source>
</evidence>
<dbReference type="AlphaFoldDB" id="A0AAE0N249"/>
<dbReference type="PANTHER" id="PTHR35205">
    <property type="entry name" value="NB-ARC AND TPR DOMAIN PROTEIN"/>
    <property type="match status" value="1"/>
</dbReference>
<evidence type="ECO:0000313" key="4">
    <source>
        <dbReference type="Proteomes" id="UP001287356"/>
    </source>
</evidence>
<protein>
    <submittedName>
        <fullName evidence="3">P-loop containing nucleoside triphosphate hydrolase protein</fullName>
    </submittedName>
</protein>
<dbReference type="InterPro" id="IPR027417">
    <property type="entry name" value="P-loop_NTPase"/>
</dbReference>
<dbReference type="Pfam" id="PF25000">
    <property type="entry name" value="DUF7779"/>
    <property type="match status" value="1"/>
</dbReference>
<dbReference type="Gene3D" id="1.25.40.10">
    <property type="entry name" value="Tetratricopeptide repeat domain"/>
    <property type="match status" value="1"/>
</dbReference>
<dbReference type="Pfam" id="PF00931">
    <property type="entry name" value="NB-ARC"/>
    <property type="match status" value="1"/>
</dbReference>
<sequence length="798" mass="90088">MLSERWQAAVKKARATVGDEKFKEIQNFDSGDALLADLKRRQVKADKKKATCRVLGSHLLDHDLGVESDFARSMNRVESSIQHLKDLAQLDSMSKMTLRDARFARQDDMFSSPDLEEDVAQLSVVLLPQAVNNAAFYGRDDVLSKIESILDQPDSTMPTLHSVLLHGMGGVGKSQTAMNYAHTRQDKYQVILWIRSETPLSLNASMTEIARRLSFPGSDSPGSDESNLSHFHKWLSRRAARKNGPQLLLIYDNVPQMDDNLQKYMPRAPGHVIITSRNRRTEFSATSSLISLRPFSAEAGGILLKRLLRYPQKQLLGEADEKATTALAKEVGGLPLGIRHMAGLMNERSDSPASTFYDKYMKFPRELMMQAGPAVDYEKDISRSGDEHPLDRVWTISFGSLKLPQRTLLGIASLLSPDQIPQYLFSDKCLKDAPVGDLRLVCSVVGLDMSLVGLANIALIDRNSDPFSIHRLVQDAFRHWCDEKELSQHFASAVHLVHQFFPRQVNGRPMHDCWNRCRELIQHGQILADRFEEMRKRWPDIEAPPSLVELLKSCAWYLFEMADHHSTIRLLEIAISACPDTQSELYAHLQNTIGCCSFELSDLRRCRQVWDKALAIRQTWAKKKIPGAEEELANQLNNYGNLESAEGHYDPAMRYFDQAKAIRLRLGNEAIVPLGVTYMTTGRALFLKGEYGAALTEYKKAEDIFVAKFGQEAHFMAQNLLDKGLTIAEFREGTGDVARIARKKAAILAAGSPEEQATSKMLLRQVEDIVMTHFPNEVLVLESDAEDDWDIWVCPYWR</sequence>
<proteinExistence type="predicted"/>
<dbReference type="InterPro" id="IPR011990">
    <property type="entry name" value="TPR-like_helical_dom_sf"/>
</dbReference>
<dbReference type="SUPFAM" id="SSF52540">
    <property type="entry name" value="P-loop containing nucleoside triphosphate hydrolases"/>
    <property type="match status" value="1"/>
</dbReference>
<evidence type="ECO:0000259" key="1">
    <source>
        <dbReference type="Pfam" id="PF00931"/>
    </source>
</evidence>
<dbReference type="GO" id="GO:0043531">
    <property type="term" value="F:ADP binding"/>
    <property type="evidence" value="ECO:0007669"/>
    <property type="project" value="InterPro"/>
</dbReference>
<dbReference type="InterPro" id="IPR002182">
    <property type="entry name" value="NB-ARC"/>
</dbReference>
<feature type="domain" description="NB-ARC" evidence="1">
    <location>
        <begin position="157"/>
        <end position="280"/>
    </location>
</feature>
<reference evidence="3" key="2">
    <citation type="submission" date="2023-06" db="EMBL/GenBank/DDBJ databases">
        <authorList>
            <consortium name="Lawrence Berkeley National Laboratory"/>
            <person name="Haridas S."/>
            <person name="Hensen N."/>
            <person name="Bonometti L."/>
            <person name="Westerberg I."/>
            <person name="Brannstrom I.O."/>
            <person name="Guillou S."/>
            <person name="Cros-Aarteil S."/>
            <person name="Calhoun S."/>
            <person name="Kuo A."/>
            <person name="Mondo S."/>
            <person name="Pangilinan J."/>
            <person name="Riley R."/>
            <person name="Labutti K."/>
            <person name="Andreopoulos B."/>
            <person name="Lipzen A."/>
            <person name="Chen C."/>
            <person name="Yanf M."/>
            <person name="Daum C."/>
            <person name="Ng V."/>
            <person name="Clum A."/>
            <person name="Steindorff A."/>
            <person name="Ohm R."/>
            <person name="Martin F."/>
            <person name="Silar P."/>
            <person name="Natvig D."/>
            <person name="Lalanne C."/>
            <person name="Gautier V."/>
            <person name="Ament-Velasquez S.L."/>
            <person name="Kruys A."/>
            <person name="Hutchinson M.I."/>
            <person name="Powell A.J."/>
            <person name="Barry K."/>
            <person name="Miller A.N."/>
            <person name="Grigoriev I.V."/>
            <person name="Debuchy R."/>
            <person name="Gladieux P."/>
            <person name="Thoren M.H."/>
            <person name="Johannesson H."/>
        </authorList>
    </citation>
    <scope>NUCLEOTIDE SEQUENCE</scope>
    <source>
        <strain evidence="3">CBS 958.72</strain>
    </source>
</reference>
<dbReference type="PRINTS" id="PR00364">
    <property type="entry name" value="DISEASERSIST"/>
</dbReference>
<dbReference type="EMBL" id="JAULSN010000007">
    <property type="protein sequence ID" value="KAK3367393.1"/>
    <property type="molecule type" value="Genomic_DNA"/>
</dbReference>
<evidence type="ECO:0000259" key="2">
    <source>
        <dbReference type="Pfam" id="PF25000"/>
    </source>
</evidence>
<keyword evidence="3" id="KW-0378">Hydrolase</keyword>